<keyword evidence="6" id="KW-0539">Nucleus</keyword>
<dbReference type="PROSITE" id="PS51154">
    <property type="entry name" value="MACRO"/>
    <property type="match status" value="3"/>
</dbReference>
<feature type="compositionally biased region" description="Basic and acidic residues" evidence="8">
    <location>
        <begin position="108"/>
        <end position="123"/>
    </location>
</feature>
<evidence type="ECO:0000259" key="10">
    <source>
        <dbReference type="PROSITE" id="PS51059"/>
    </source>
</evidence>
<feature type="domain" description="Macro" evidence="11">
    <location>
        <begin position="1215"/>
        <end position="1378"/>
    </location>
</feature>
<dbReference type="InterPro" id="IPR043472">
    <property type="entry name" value="Macro_dom-like"/>
</dbReference>
<dbReference type="InterPro" id="IPR037197">
    <property type="entry name" value="WWE_dom_sf"/>
</dbReference>
<protein>
    <submittedName>
        <fullName evidence="12">Uncharacterized protein</fullName>
    </submittedName>
</protein>
<evidence type="ECO:0000313" key="13">
    <source>
        <dbReference type="Proteomes" id="UP000002280"/>
    </source>
</evidence>
<dbReference type="Gene3D" id="3.30.70.330">
    <property type="match status" value="2"/>
</dbReference>
<dbReference type="SUPFAM" id="SSF54928">
    <property type="entry name" value="RNA-binding domain, RBD"/>
    <property type="match status" value="1"/>
</dbReference>
<dbReference type="Pfam" id="PF23254">
    <property type="entry name" value="KH_PARP14_8"/>
    <property type="match status" value="1"/>
</dbReference>
<organism evidence="12 13">
    <name type="scientific">Monodelphis domestica</name>
    <name type="common">Gray short-tailed opossum</name>
    <dbReference type="NCBI Taxonomy" id="13616"/>
    <lineage>
        <taxon>Eukaryota</taxon>
        <taxon>Metazoa</taxon>
        <taxon>Chordata</taxon>
        <taxon>Craniata</taxon>
        <taxon>Vertebrata</taxon>
        <taxon>Euteleostomi</taxon>
        <taxon>Mammalia</taxon>
        <taxon>Metatheria</taxon>
        <taxon>Didelphimorphia</taxon>
        <taxon>Didelphidae</taxon>
        <taxon>Monodelphis</taxon>
    </lineage>
</organism>
<dbReference type="SUPFAM" id="SSF52949">
    <property type="entry name" value="Macro domain-like"/>
    <property type="match status" value="3"/>
</dbReference>
<name>A0A5F8HH25_MONDO</name>
<dbReference type="InterPro" id="IPR057044">
    <property type="entry name" value="PARP14_KH_1"/>
</dbReference>
<dbReference type="InterPro" id="IPR002589">
    <property type="entry name" value="Macro_dom"/>
</dbReference>
<dbReference type="PROSITE" id="PS51059">
    <property type="entry name" value="PARP_CATALYTIC"/>
    <property type="match status" value="1"/>
</dbReference>
<keyword evidence="5" id="KW-0520">NAD</keyword>
<dbReference type="InParanoid" id="A0A5F8HH25"/>
<dbReference type="FunCoup" id="A0A5F8HH25">
    <property type="interactions" value="1521"/>
</dbReference>
<feature type="region of interest" description="Disordered" evidence="8">
    <location>
        <begin position="88"/>
        <end position="129"/>
    </location>
</feature>
<dbReference type="GeneTree" id="ENSGT00940000154311"/>
<dbReference type="Pfam" id="PF23253">
    <property type="entry name" value="KH_PARP14_6"/>
    <property type="match status" value="1"/>
</dbReference>
<evidence type="ECO:0000256" key="6">
    <source>
        <dbReference type="ARBA" id="ARBA00023242"/>
    </source>
</evidence>
<comment type="similarity">
    <text evidence="7">Belongs to the ARTD/PARP family.</text>
</comment>
<comment type="subcellular location">
    <subcellularLocation>
        <location evidence="1">Nucleus</location>
    </subcellularLocation>
</comment>
<dbReference type="Pfam" id="PF23248">
    <property type="entry name" value="KH_PARP14_2"/>
    <property type="match status" value="1"/>
</dbReference>
<keyword evidence="2" id="KW-0328">Glycosyltransferase</keyword>
<dbReference type="GO" id="GO:0003714">
    <property type="term" value="F:transcription corepressor activity"/>
    <property type="evidence" value="ECO:0000318"/>
    <property type="project" value="GO_Central"/>
</dbReference>
<dbReference type="GO" id="GO:0005634">
    <property type="term" value="C:nucleus"/>
    <property type="evidence" value="ECO:0000318"/>
    <property type="project" value="GO_Central"/>
</dbReference>
<proteinExistence type="inferred from homology"/>
<dbReference type="SUPFAM" id="SSF117839">
    <property type="entry name" value="WWE domain"/>
    <property type="match status" value="1"/>
</dbReference>
<keyword evidence="3" id="KW-0808">Transferase</keyword>
<dbReference type="InterPro" id="IPR057043">
    <property type="entry name" value="PARP14_KH_2"/>
</dbReference>
<evidence type="ECO:0000259" key="9">
    <source>
        <dbReference type="PROSITE" id="PS50918"/>
    </source>
</evidence>
<dbReference type="InterPro" id="IPR057049">
    <property type="entry name" value="PARP14_KH_8"/>
</dbReference>
<evidence type="ECO:0000256" key="7">
    <source>
        <dbReference type="ARBA" id="ARBA00024347"/>
    </source>
</evidence>
<dbReference type="Pfam" id="PF23252">
    <property type="entry name" value="KH_PARP14_5"/>
    <property type="match status" value="1"/>
</dbReference>
<feature type="domain" description="Macro" evidence="11">
    <location>
        <begin position="786"/>
        <end position="973"/>
    </location>
</feature>
<dbReference type="PROSITE" id="PS50918">
    <property type="entry name" value="WWE"/>
    <property type="match status" value="1"/>
</dbReference>
<dbReference type="InterPro" id="IPR057047">
    <property type="entry name" value="PARP14_KH_5"/>
</dbReference>
<evidence type="ECO:0000256" key="1">
    <source>
        <dbReference type="ARBA" id="ARBA00004123"/>
    </source>
</evidence>
<dbReference type="Pfam" id="PF23245">
    <property type="entry name" value="RRM_PARP14_2"/>
    <property type="match status" value="1"/>
</dbReference>
<dbReference type="GO" id="GO:0010629">
    <property type="term" value="P:negative regulation of gene expression"/>
    <property type="evidence" value="ECO:0000318"/>
    <property type="project" value="GO_Central"/>
</dbReference>
<evidence type="ECO:0000256" key="3">
    <source>
        <dbReference type="ARBA" id="ARBA00022679"/>
    </source>
</evidence>
<dbReference type="Gene3D" id="3.30.720.50">
    <property type="match status" value="1"/>
</dbReference>
<keyword evidence="4" id="KW-0548">Nucleotidyltransferase</keyword>
<accession>A0A5F8HH25</accession>
<dbReference type="Pfam" id="PF23085">
    <property type="entry name" value="RRM_PARP14_3"/>
    <property type="match status" value="1"/>
</dbReference>
<dbReference type="Pfam" id="PF23084">
    <property type="entry name" value="KH_PARP14_1"/>
    <property type="match status" value="1"/>
</dbReference>
<dbReference type="InterPro" id="IPR057046">
    <property type="entry name" value="PARP14_KH_4"/>
</dbReference>
<dbReference type="GO" id="GO:0060336">
    <property type="term" value="P:negative regulation of type II interferon-mediated signaling pathway"/>
    <property type="evidence" value="ECO:0000318"/>
    <property type="project" value="GO_Central"/>
</dbReference>
<dbReference type="Ensembl" id="ENSMODT00000053646.1">
    <property type="protein sequence ID" value="ENSMODP00000058816.1"/>
    <property type="gene ID" value="ENSMODG00000018308.4"/>
</dbReference>
<dbReference type="CDD" id="cd02907">
    <property type="entry name" value="Macro_Af1521_BAL-like"/>
    <property type="match status" value="1"/>
</dbReference>
<dbReference type="InterPro" id="IPR057048">
    <property type="entry name" value="PARP14_KH_6"/>
</dbReference>
<dbReference type="InterPro" id="IPR012677">
    <property type="entry name" value="Nucleotide-bd_a/b_plait_sf"/>
</dbReference>
<evidence type="ECO:0000256" key="5">
    <source>
        <dbReference type="ARBA" id="ARBA00023027"/>
    </source>
</evidence>
<dbReference type="OMA" id="HEMAKCN"/>
<dbReference type="SUPFAM" id="SSF56399">
    <property type="entry name" value="ADP-ribosylation"/>
    <property type="match status" value="1"/>
</dbReference>
<evidence type="ECO:0000313" key="12">
    <source>
        <dbReference type="Ensembl" id="ENSMODP00000058816.1"/>
    </source>
</evidence>
<dbReference type="GO" id="GO:0005737">
    <property type="term" value="C:cytoplasm"/>
    <property type="evidence" value="ECO:0000318"/>
    <property type="project" value="GO_Central"/>
</dbReference>
<dbReference type="Gene3D" id="3.90.228.10">
    <property type="match status" value="1"/>
</dbReference>
<dbReference type="GO" id="GO:0003676">
    <property type="term" value="F:nucleic acid binding"/>
    <property type="evidence" value="ECO:0007669"/>
    <property type="project" value="InterPro"/>
</dbReference>
<dbReference type="Pfam" id="PF23222">
    <property type="entry name" value="RRM_PARP14_1"/>
    <property type="match status" value="1"/>
</dbReference>
<dbReference type="PANTHER" id="PTHR14453:SF89">
    <property type="entry name" value="PROTEIN MONO-ADP-RIBOSYLTRANSFERASE PARP14"/>
    <property type="match status" value="1"/>
</dbReference>
<feature type="domain" description="WWE" evidence="9">
    <location>
        <begin position="1502"/>
        <end position="1580"/>
    </location>
</feature>
<evidence type="ECO:0000259" key="11">
    <source>
        <dbReference type="PROSITE" id="PS51154"/>
    </source>
</evidence>
<dbReference type="InterPro" id="IPR057045">
    <property type="entry name" value="PARP14_KH_3"/>
</dbReference>
<dbReference type="GO" id="GO:0003950">
    <property type="term" value="F:NAD+ poly-ADP-ribosyltransferase activity"/>
    <property type="evidence" value="ECO:0000318"/>
    <property type="project" value="GO_Central"/>
</dbReference>
<feature type="domain" description="PARP catalytic" evidence="10">
    <location>
        <begin position="1584"/>
        <end position="1776"/>
    </location>
</feature>
<dbReference type="Bgee" id="ENSMODG00000018308">
    <property type="expression patterns" value="Expressed in blood and 15 other cell types or tissues"/>
</dbReference>
<dbReference type="Pfam" id="PF01661">
    <property type="entry name" value="Macro"/>
    <property type="match status" value="3"/>
</dbReference>
<reference evidence="12" key="3">
    <citation type="submission" date="2025-09" db="UniProtKB">
        <authorList>
            <consortium name="Ensembl"/>
        </authorList>
    </citation>
    <scope>IDENTIFICATION</scope>
</reference>
<dbReference type="InterPro" id="IPR054596">
    <property type="entry name" value="PARP14_WWE"/>
</dbReference>
<dbReference type="InterPro" id="IPR035979">
    <property type="entry name" value="RBD_domain_sf"/>
</dbReference>
<dbReference type="InterPro" id="IPR012317">
    <property type="entry name" value="Poly(ADP-ribose)pol_cat_dom"/>
</dbReference>
<reference evidence="12 13" key="1">
    <citation type="journal article" date="2007" name="Nature">
        <title>Genome of the marsupial Monodelphis domestica reveals innovation in non-coding sequences.</title>
        <authorList>
            <person name="Mikkelsen T.S."/>
            <person name="Wakefield M.J."/>
            <person name="Aken B."/>
            <person name="Amemiya C.T."/>
            <person name="Chang J.L."/>
            <person name="Duke S."/>
            <person name="Garber M."/>
            <person name="Gentles A.J."/>
            <person name="Goodstadt L."/>
            <person name="Heger A."/>
            <person name="Jurka J."/>
            <person name="Kamal M."/>
            <person name="Mauceli E."/>
            <person name="Searle S.M."/>
            <person name="Sharpe T."/>
            <person name="Baker M.L."/>
            <person name="Batzer M.A."/>
            <person name="Benos P.V."/>
            <person name="Belov K."/>
            <person name="Clamp M."/>
            <person name="Cook A."/>
            <person name="Cuff J."/>
            <person name="Das R."/>
            <person name="Davidow L."/>
            <person name="Deakin J.E."/>
            <person name="Fazzari M.J."/>
            <person name="Glass J.L."/>
            <person name="Grabherr M."/>
            <person name="Greally J.M."/>
            <person name="Gu W."/>
            <person name="Hore T.A."/>
            <person name="Huttley G.A."/>
            <person name="Kleber M."/>
            <person name="Jirtle R.L."/>
            <person name="Koina E."/>
            <person name="Lee J.T."/>
            <person name="Mahony S."/>
            <person name="Marra M.A."/>
            <person name="Miller R.D."/>
            <person name="Nicholls R.D."/>
            <person name="Oda M."/>
            <person name="Papenfuss A.T."/>
            <person name="Parra Z.E."/>
            <person name="Pollock D.D."/>
            <person name="Ray D.A."/>
            <person name="Schein J.E."/>
            <person name="Speed T.P."/>
            <person name="Thompson K."/>
            <person name="VandeBerg J.L."/>
            <person name="Wade C.M."/>
            <person name="Walker J.A."/>
            <person name="Waters P.D."/>
            <person name="Webber C."/>
            <person name="Weidman J.R."/>
            <person name="Xie X."/>
            <person name="Zody M.C."/>
            <person name="Baldwin J."/>
            <person name="Abdouelleil A."/>
            <person name="Abdulkadir J."/>
            <person name="Abebe A."/>
            <person name="Abera B."/>
            <person name="Abreu J."/>
            <person name="Acer S.C."/>
            <person name="Aftuck L."/>
            <person name="Alexander A."/>
            <person name="An P."/>
            <person name="Anderson E."/>
            <person name="Anderson S."/>
            <person name="Arachi H."/>
            <person name="Azer M."/>
            <person name="Bachantsang P."/>
            <person name="Barry A."/>
            <person name="Bayul T."/>
            <person name="Berlin A."/>
            <person name="Bessette D."/>
            <person name="Bloom T."/>
            <person name="Bloom T."/>
            <person name="Boguslavskiy L."/>
            <person name="Bonnet C."/>
            <person name="Boukhgalter B."/>
            <person name="Bourzgui I."/>
            <person name="Brown A."/>
            <person name="Cahill P."/>
            <person name="Channer S."/>
            <person name="Cheshatsang Y."/>
            <person name="Chuda L."/>
            <person name="Citroen M."/>
            <person name="Collymore A."/>
            <person name="Cooke P."/>
            <person name="Costello M."/>
            <person name="D'Aco K."/>
            <person name="Daza R."/>
            <person name="De Haan G."/>
            <person name="DeGray S."/>
            <person name="DeMaso C."/>
            <person name="Dhargay N."/>
            <person name="Dooley K."/>
            <person name="Dooley E."/>
            <person name="Doricent M."/>
            <person name="Dorje P."/>
            <person name="Dorjee K."/>
            <person name="Dupes A."/>
            <person name="Elong R."/>
            <person name="Falk J."/>
            <person name="Farina A."/>
            <person name="Faro S."/>
            <person name="Ferguson D."/>
            <person name="Fisher S."/>
            <person name="Foley C.D."/>
            <person name="Franke A."/>
            <person name="Friedrich D."/>
            <person name="Gadbois L."/>
            <person name="Gearin G."/>
            <person name="Gearin C.R."/>
            <person name="Giannoukos G."/>
            <person name="Goode T."/>
            <person name="Graham J."/>
            <person name="Grandbois E."/>
            <person name="Grewal S."/>
            <person name="Gyaltsen K."/>
            <person name="Hafez N."/>
            <person name="Hagos B."/>
            <person name="Hall J."/>
            <person name="Henson C."/>
            <person name="Hollinger A."/>
            <person name="Honan T."/>
            <person name="Huard M.D."/>
            <person name="Hughes L."/>
            <person name="Hurhula B."/>
            <person name="Husby M.E."/>
            <person name="Kamat A."/>
            <person name="Kanga B."/>
            <person name="Kashin S."/>
            <person name="Khazanovich D."/>
            <person name="Kisner P."/>
            <person name="Lance K."/>
            <person name="Lara M."/>
            <person name="Lee W."/>
            <person name="Lennon N."/>
            <person name="Letendre F."/>
            <person name="LeVine R."/>
            <person name="Lipovsky A."/>
            <person name="Liu X."/>
            <person name="Liu J."/>
            <person name="Liu S."/>
            <person name="Lokyitsang T."/>
            <person name="Lokyitsang Y."/>
            <person name="Lubonja R."/>
            <person name="Lui A."/>
            <person name="MacDonald P."/>
            <person name="Magnisalis V."/>
            <person name="Maru K."/>
            <person name="Matthews C."/>
            <person name="McCusker W."/>
            <person name="McDonough S."/>
            <person name="Mehta T."/>
            <person name="Meldrim J."/>
            <person name="Meneus L."/>
            <person name="Mihai O."/>
            <person name="Mihalev A."/>
            <person name="Mihova T."/>
            <person name="Mittelman R."/>
            <person name="Mlenga V."/>
            <person name="Montmayeur A."/>
            <person name="Mulrain L."/>
            <person name="Navidi A."/>
            <person name="Naylor J."/>
            <person name="Negash T."/>
            <person name="Nguyen T."/>
            <person name="Nguyen N."/>
            <person name="Nicol R."/>
            <person name="Norbu C."/>
            <person name="Norbu N."/>
            <person name="Novod N."/>
            <person name="O'Neill B."/>
            <person name="Osman S."/>
            <person name="Markiewicz E."/>
            <person name="Oyono O.L."/>
            <person name="Patti C."/>
            <person name="Phunkhang P."/>
            <person name="Pierre F."/>
            <person name="Priest M."/>
            <person name="Raghuraman S."/>
            <person name="Rege F."/>
            <person name="Reyes R."/>
            <person name="Rise C."/>
            <person name="Rogov P."/>
            <person name="Ross K."/>
            <person name="Ryan E."/>
            <person name="Settipalli S."/>
            <person name="Shea T."/>
            <person name="Sherpa N."/>
            <person name="Shi L."/>
            <person name="Shih D."/>
            <person name="Sparrow T."/>
            <person name="Spaulding J."/>
            <person name="Stalker J."/>
            <person name="Stange-Thomann N."/>
            <person name="Stavropoulos S."/>
            <person name="Stone C."/>
            <person name="Strader C."/>
            <person name="Tesfaye S."/>
            <person name="Thomson T."/>
            <person name="Thoulutsang Y."/>
            <person name="Thoulutsang D."/>
            <person name="Topham K."/>
            <person name="Topping I."/>
            <person name="Tsamla T."/>
            <person name="Vassiliev H."/>
            <person name="Vo A."/>
            <person name="Wangchuk T."/>
            <person name="Wangdi T."/>
            <person name="Weiand M."/>
            <person name="Wilkinson J."/>
            <person name="Wilson A."/>
            <person name="Yadav S."/>
            <person name="Young G."/>
            <person name="Yu Q."/>
            <person name="Zembek L."/>
            <person name="Zhong D."/>
            <person name="Zimmer A."/>
            <person name="Zwirko Z."/>
            <person name="Jaffe D.B."/>
            <person name="Alvarez P."/>
            <person name="Brockman W."/>
            <person name="Butler J."/>
            <person name="Chin C."/>
            <person name="Gnerre S."/>
            <person name="MacCallum I."/>
            <person name="Graves J.A."/>
            <person name="Ponting C.P."/>
            <person name="Breen M."/>
            <person name="Samollow P.B."/>
            <person name="Lander E.S."/>
            <person name="Lindblad-Toh K."/>
        </authorList>
    </citation>
    <scope>NUCLEOTIDE SEQUENCE [LARGE SCALE GENOMIC DNA]</scope>
</reference>
<dbReference type="SMART" id="SM00506">
    <property type="entry name" value="A1pp"/>
    <property type="match status" value="3"/>
</dbReference>
<dbReference type="PANTHER" id="PTHR14453">
    <property type="entry name" value="PARP/ZINC FINGER CCCH TYPE DOMAIN CONTAINING PROTEIN"/>
    <property type="match status" value="1"/>
</dbReference>
<reference evidence="12" key="2">
    <citation type="submission" date="2025-08" db="UniProtKB">
        <authorList>
            <consortium name="Ensembl"/>
        </authorList>
    </citation>
    <scope>IDENTIFICATION</scope>
</reference>
<dbReference type="InterPro" id="IPR052056">
    <property type="entry name" value="Mono-ARTD/PARP"/>
</dbReference>
<dbReference type="InterPro" id="IPR004170">
    <property type="entry name" value="WWE_dom"/>
</dbReference>
<dbReference type="Pfam" id="PF22005">
    <property type="entry name" value="WWE_1"/>
    <property type="match status" value="1"/>
</dbReference>
<dbReference type="Gene3D" id="3.40.220.10">
    <property type="entry name" value="Leucine Aminopeptidase, subunit E, domain 1"/>
    <property type="match status" value="3"/>
</dbReference>
<sequence length="1776" mass="200660">MASSGPFPLVLEGPWDADPPKQLCNKLQRYFQSPRISGGGECDLKKQTGQHGLLLLFKQEEVRQRVLKRENHELELPGQEKLKLTVRLPPAKNENKISEKPVTTEVKVSGDQDTKHPLERRSAQAEGNSEDARTISSLVVFNNVHHAIREDFLTLLVENISGFSEINGDFTIEILPEAQAAVITFLKTIDTEAFVIICTQNHRVKDLKISASTLEMTRTILVEDLPPGVNEIFISLFFENPHNGGGPVTMVQYFPNDNSALVEFETHEVIDTLLTKKLLFNNSPISVYPYYPTLKSALYGKAKPLVKLPDPLTVPMEPYILKFLQKGDQVIDEITSTMERCFCELTWPQPNCEEPEIILSPSDSLVSQGRTKRNTIKTWNQDISKTFSDLMSEYQVNTYKVDPLVWEAIRDSIENEGILTEFDEHQETVIRVGRLEDMQGTELQVKTQIERATQKIGREKQTIKEKLIVCPRRFSILHNKLEETLHKEHKDVEVTYEALTKSICLSGLATDVYKAKSKILEKLQSLVQKYLHIPPQIVQFLQQVNCETFSESLFSADKISAIYEVEGEAILLVGSSPQVLSEAEEHIQKALDYKCIDVVDSEILNDCQWKTLIDSLNKKYSSSSKTMIIEEQNTDTGVKIMIAGCVSPVCESYQLLCEFIEKNTKVQKFVAVISLAVIEYMKVENEQIWHSLRMKKVKIDFKTHVNERGILLSGPKEEVMRGVAMVKKTRNSVHVKKVSIDEPGVKVFSKTKKNCIQGKQNKSLIVLFWLQENGDEGNGGSIDGQKVHCKITLESGILLTVQEGDLTQFSADVVVNAANEDLNHCGGLAAALSEAAGPELQRECSQIVQQQGKISPGSAVVSGAGQLPYQQVIHAVGPRWREEHAQSCVQLLKNAITMSLLIAGFHGHQSIAIPALGSGIFGFPLKDCAEAIVLSIKTKFQDPSNKQSLKMIHLVDSSEERVQAFSEAVRKNFGDLSPGNKSAFGMQSENQDTKLRKEDTCGKVLASIKTTEGLSILLLKGDIQNAETDIIVNSISLDFPLNGALSQAILKKAGPSLQEELNTVRNRIEMKIGSVLLTSGCNLNCIFVLHAVIPPWDEGKGDSQKIMEDIIRECLETPEILSLTTVTFPAIGTGLANFPKAIFAELILSQVFKFSSTRPCKTLKEVRILLHPRDQENIKVMFPFSLENFYTESILVSYLTSFLLRFLWGLYLILHQEFMKQQLVPSLSIIASGDIAKEQEDVIVNSTCNSFVYKGVHVLYSLFFFFLSTASKPHGNFIITQGGNLKCKKIIHVLGHKDIKETVSSVLQECEKMKSKSVSLPAIGTGQAKQDPVVVAKKIIDSVEDFAWKGSAQSVKKVKVVILPELLEVFYDSMKRREASPVPTFMFLKLKGLIKHNFALGKKIKSTIFQICGESEENVESTASWIQDLTLKEQESYLSSDELIQNFGEKEFKELNTLQKSLNIIISPRNNFCLQATGLAKDVLKATKTIEDMIRRACLRREEDSKAEQLSHFIQWQYNQNGVFLSFDKITNFYLEKAREEKKNTVDIKIKNKSCTVNFHTNIATDTNGHSFPVQRITKSEDVIPTHWANMKEQNLLLVELKPDQQEYMIVQNNFNKTCSNYYIEKIERIQNKSLWSSYETIRKNMNNQNYRTDNERFLFFGTKADSLLKINNNDGSYFGNNTWRRKIYFTVSAFFAASDDHSPPDRYGQKFIYYARVLTGDYTRGTYPYFDFPPQKIQNPNVQYDSITDDLQKPNIFVICQEHHSYPEYLITFRK</sequence>
<dbReference type="Pfam" id="PF23249">
    <property type="entry name" value="KH_PARP14_3"/>
    <property type="match status" value="1"/>
</dbReference>
<evidence type="ECO:0000256" key="4">
    <source>
        <dbReference type="ARBA" id="ARBA00022695"/>
    </source>
</evidence>
<dbReference type="Proteomes" id="UP000002280">
    <property type="component" value="Chromosome 4"/>
</dbReference>
<keyword evidence="13" id="KW-1185">Reference proteome</keyword>
<feature type="domain" description="Macro" evidence="11">
    <location>
        <begin position="1003"/>
        <end position="1189"/>
    </location>
</feature>
<dbReference type="Pfam" id="PF23251">
    <property type="entry name" value="KH_PARP14_4"/>
    <property type="match status" value="1"/>
</dbReference>
<dbReference type="InterPro" id="IPR057050">
    <property type="entry name" value="RRM_PARP14_2"/>
</dbReference>
<dbReference type="InterPro" id="IPR057051">
    <property type="entry name" value="PARP14_RPM_1"/>
</dbReference>
<dbReference type="GO" id="GO:0016779">
    <property type="term" value="F:nucleotidyltransferase activity"/>
    <property type="evidence" value="ECO:0007669"/>
    <property type="project" value="UniProtKB-KW"/>
</dbReference>
<evidence type="ECO:0000256" key="8">
    <source>
        <dbReference type="SAM" id="MobiDB-lite"/>
    </source>
</evidence>
<evidence type="ECO:0000256" key="2">
    <source>
        <dbReference type="ARBA" id="ARBA00022676"/>
    </source>
</evidence>